<dbReference type="FunCoup" id="A0A6I9S476">
    <property type="interactions" value="463"/>
</dbReference>
<evidence type="ECO:0000313" key="3">
    <source>
        <dbReference type="RefSeq" id="XP_010937431.1"/>
    </source>
</evidence>
<feature type="transmembrane region" description="Helical" evidence="1">
    <location>
        <begin position="37"/>
        <end position="56"/>
    </location>
</feature>
<dbReference type="RefSeq" id="XP_010937431.1">
    <property type="nucleotide sequence ID" value="XM_010939129.3"/>
</dbReference>
<accession>A0A6I9S476</accession>
<keyword evidence="1" id="KW-0812">Transmembrane</keyword>
<dbReference type="InterPro" id="IPR038920">
    <property type="entry name" value="At3g05675-like"/>
</dbReference>
<dbReference type="OrthoDB" id="678132at2759"/>
<keyword evidence="1" id="KW-1133">Transmembrane helix</keyword>
<dbReference type="GeneID" id="105056811"/>
<dbReference type="Proteomes" id="UP000504607">
    <property type="component" value="Chromosome 13"/>
</dbReference>
<reference evidence="3" key="1">
    <citation type="submission" date="2025-08" db="UniProtKB">
        <authorList>
            <consortium name="RefSeq"/>
        </authorList>
    </citation>
    <scope>IDENTIFICATION</scope>
</reference>
<dbReference type="AlphaFoldDB" id="A0A6I9S476"/>
<organism evidence="2 3">
    <name type="scientific">Elaeis guineensis var. tenera</name>
    <name type="common">Oil palm</name>
    <dbReference type="NCBI Taxonomy" id="51953"/>
    <lineage>
        <taxon>Eukaryota</taxon>
        <taxon>Viridiplantae</taxon>
        <taxon>Streptophyta</taxon>
        <taxon>Embryophyta</taxon>
        <taxon>Tracheophyta</taxon>
        <taxon>Spermatophyta</taxon>
        <taxon>Magnoliopsida</taxon>
        <taxon>Liliopsida</taxon>
        <taxon>Arecaceae</taxon>
        <taxon>Arecoideae</taxon>
        <taxon>Cocoseae</taxon>
        <taxon>Elaeidinae</taxon>
        <taxon>Elaeis</taxon>
    </lineage>
</organism>
<protein>
    <submittedName>
        <fullName evidence="3">Uncharacterized protein LOC105056811 isoform X1</fullName>
    </submittedName>
</protein>
<name>A0A6I9S476_ELAGV</name>
<evidence type="ECO:0000256" key="1">
    <source>
        <dbReference type="SAM" id="Phobius"/>
    </source>
</evidence>
<proteinExistence type="predicted"/>
<dbReference type="UniPathway" id="UPA00143"/>
<evidence type="ECO:0000313" key="2">
    <source>
        <dbReference type="Proteomes" id="UP000504607"/>
    </source>
</evidence>
<dbReference type="KEGG" id="egu:105056811"/>
<gene>
    <name evidence="3" type="primary">LOC105056811</name>
</gene>
<feature type="transmembrane region" description="Helical" evidence="1">
    <location>
        <begin position="63"/>
        <end position="81"/>
    </location>
</feature>
<keyword evidence="2" id="KW-1185">Reference proteome</keyword>
<dbReference type="PANTHER" id="PTHR31060:SF4">
    <property type="entry name" value="1,8-CINEOLE SYNTHASE"/>
    <property type="match status" value="1"/>
</dbReference>
<keyword evidence="1" id="KW-0472">Membrane</keyword>
<dbReference type="PANTHER" id="PTHR31060">
    <property type="entry name" value="OSJNBA0011J08.25 PROTEIN-RELATED"/>
    <property type="match status" value="1"/>
</dbReference>
<dbReference type="GO" id="GO:0016567">
    <property type="term" value="P:protein ubiquitination"/>
    <property type="evidence" value="ECO:0007669"/>
    <property type="project" value="UniProtKB-UniPathway"/>
</dbReference>
<dbReference type="InParanoid" id="A0A6I9S476"/>
<sequence>MNEGEGIPEGATTAATHMESLTTIAAAFLSSKQVSPFIALPPAPSSVILLPGGLLLNLLRRFLLLFLHAVVSFLLFLLSHLPSFSSSSHPTATAAAPGGTTAADRALAHVLSTVSRVPVASRKYELVRSLADRLLDDNLRLGAATGLDELNRAALSSAFSRTLQHLEAATAAAVSASFAADRSLDMIIGVVRSAIRRFAVAEEGDVVGGSAEKLAAEALWLGQKMAECGAAPDAVARWGEAAELGRVALYAEPRLQVALARVSAKPNAQSKSFFHAAFLLKHANSTQMEEWKGEGEDGSIAHYRMAMLTSWLPLLCRASNGVGTPILSSGERVEMVRVLEEIIEKLSWEQQEEVLALWLHHFTSCPDSDWPNLVSCYTRWYSESRKFLLK</sequence>